<feature type="region of interest" description="Disordered" evidence="1">
    <location>
        <begin position="1"/>
        <end position="31"/>
    </location>
</feature>
<gene>
    <name evidence="2" type="ORF">PoB_005017700</name>
</gene>
<keyword evidence="3" id="KW-1185">Reference proteome</keyword>
<reference evidence="2 3" key="1">
    <citation type="journal article" date="2021" name="Elife">
        <title>Chloroplast acquisition without the gene transfer in kleptoplastic sea slugs, Plakobranchus ocellatus.</title>
        <authorList>
            <person name="Maeda T."/>
            <person name="Takahashi S."/>
            <person name="Yoshida T."/>
            <person name="Shimamura S."/>
            <person name="Takaki Y."/>
            <person name="Nagai Y."/>
            <person name="Toyoda A."/>
            <person name="Suzuki Y."/>
            <person name="Arimoto A."/>
            <person name="Ishii H."/>
            <person name="Satoh N."/>
            <person name="Nishiyama T."/>
            <person name="Hasebe M."/>
            <person name="Maruyama T."/>
            <person name="Minagawa J."/>
            <person name="Obokata J."/>
            <person name="Shigenobu S."/>
        </authorList>
    </citation>
    <scope>NUCLEOTIDE SEQUENCE [LARGE SCALE GENOMIC DNA]</scope>
</reference>
<accession>A0AAV4BX68</accession>
<evidence type="ECO:0000313" key="3">
    <source>
        <dbReference type="Proteomes" id="UP000735302"/>
    </source>
</evidence>
<sequence>MSSTVFPLNINNSNHNNKGKEQHSARGHSDSDACLVKQWADAVGVGSRSVTLTRTIVPRQAETTAAAAAAAANRSQASPQQGDLRLSGTSPSQRKTQTRVRRVPSDLRADSLATVPSPPSRRIEEGQRQR</sequence>
<feature type="compositionally biased region" description="Polar residues" evidence="1">
    <location>
        <begin position="73"/>
        <end position="95"/>
    </location>
</feature>
<evidence type="ECO:0000256" key="1">
    <source>
        <dbReference type="SAM" id="MobiDB-lite"/>
    </source>
</evidence>
<feature type="compositionally biased region" description="Basic and acidic residues" evidence="1">
    <location>
        <begin position="18"/>
        <end position="31"/>
    </location>
</feature>
<name>A0AAV4BX68_9GAST</name>
<dbReference type="Proteomes" id="UP000735302">
    <property type="component" value="Unassembled WGS sequence"/>
</dbReference>
<evidence type="ECO:0000313" key="2">
    <source>
        <dbReference type="EMBL" id="GFO23672.1"/>
    </source>
</evidence>
<comment type="caution">
    <text evidence="2">The sequence shown here is derived from an EMBL/GenBank/DDBJ whole genome shotgun (WGS) entry which is preliminary data.</text>
</comment>
<dbReference type="AlphaFoldDB" id="A0AAV4BX68"/>
<organism evidence="2 3">
    <name type="scientific">Plakobranchus ocellatus</name>
    <dbReference type="NCBI Taxonomy" id="259542"/>
    <lineage>
        <taxon>Eukaryota</taxon>
        <taxon>Metazoa</taxon>
        <taxon>Spiralia</taxon>
        <taxon>Lophotrochozoa</taxon>
        <taxon>Mollusca</taxon>
        <taxon>Gastropoda</taxon>
        <taxon>Heterobranchia</taxon>
        <taxon>Euthyneura</taxon>
        <taxon>Panpulmonata</taxon>
        <taxon>Sacoglossa</taxon>
        <taxon>Placobranchoidea</taxon>
        <taxon>Plakobranchidae</taxon>
        <taxon>Plakobranchus</taxon>
    </lineage>
</organism>
<dbReference type="EMBL" id="BLXT01005511">
    <property type="protein sequence ID" value="GFO23672.1"/>
    <property type="molecule type" value="Genomic_DNA"/>
</dbReference>
<protein>
    <submittedName>
        <fullName evidence="2">Uncharacterized protein</fullName>
    </submittedName>
</protein>
<feature type="compositionally biased region" description="Basic and acidic residues" evidence="1">
    <location>
        <begin position="121"/>
        <end position="130"/>
    </location>
</feature>
<proteinExistence type="predicted"/>
<feature type="region of interest" description="Disordered" evidence="1">
    <location>
        <begin position="64"/>
        <end position="130"/>
    </location>
</feature>